<dbReference type="PROSITE" id="PS50011">
    <property type="entry name" value="PROTEIN_KINASE_DOM"/>
    <property type="match status" value="1"/>
</dbReference>
<organism evidence="3 4">
    <name type="scientific">Streptomyces gottesmaniae</name>
    <dbReference type="NCBI Taxonomy" id="3075518"/>
    <lineage>
        <taxon>Bacteria</taxon>
        <taxon>Bacillati</taxon>
        <taxon>Actinomycetota</taxon>
        <taxon>Actinomycetes</taxon>
        <taxon>Kitasatosporales</taxon>
        <taxon>Streptomycetaceae</taxon>
        <taxon>Streptomyces</taxon>
    </lineage>
</organism>
<dbReference type="Gene3D" id="1.10.510.10">
    <property type="entry name" value="Transferase(Phosphotransferase) domain 1"/>
    <property type="match status" value="1"/>
</dbReference>
<dbReference type="InterPro" id="IPR000719">
    <property type="entry name" value="Prot_kinase_dom"/>
</dbReference>
<evidence type="ECO:0000313" key="3">
    <source>
        <dbReference type="EMBL" id="MDT0567721.1"/>
    </source>
</evidence>
<sequence length="619" mass="66993">MEQERELLVAYGQWRRNDTASAEEQLEQLGDIVAALLVRSVPADSMHLYKLGDTGARAMAYEFQGREFLLVLAGHQEPAWGGVLAHAVGAARGASWAVLCWSEEQADHELLHKNGDRGTVLDRTHLEAAVAGLSPLAALVRTALRRRKPHVPLAELLGVGAPEPQESDLTPLARRMSPLSVETKAWAGASAEVLLAGRAQSERSSGLAALPDERVLITCSDGLLEGDTGSGQARRCLLLPGCHGDALVRRDGAILVMCSSALVRWHEGRLRVVAGAFEEGAVLLPGPDDEPWVLSGYGATFGAGEGTLALTRAGETVGDQLRYPITFNAAVRSALWLDGRRFFLAAQGHSAVVHLARTTDAGQREDWIETPVHYPAHVLHAGIGSVLCASPDRGEGGVAIHRTNFLSRTSERLVHMRLAEVFGLAQAPDSGSAYLLTSLPSNDVENPTPVLLRITGHRPEVSPSTPEPASTPAVRRYDVVSRSARGERDDYRLEPRPLAPPGGQGEVFPATHKPSGTVVAFKLRKGLFKQRGIRRMHREVEIAQRLGANPHVMAVLDFDPGYEWFVMPKADDNVEDRRIELQEPGQLRAMVEAVAAGLADAHQHGWIHRDIKRSTPSAP</sequence>
<feature type="domain" description="Protein kinase" evidence="2">
    <location>
        <begin position="493"/>
        <end position="619"/>
    </location>
</feature>
<evidence type="ECO:0000259" key="2">
    <source>
        <dbReference type="PROSITE" id="PS50011"/>
    </source>
</evidence>
<dbReference type="InterPro" id="IPR011009">
    <property type="entry name" value="Kinase-like_dom_sf"/>
</dbReference>
<dbReference type="Proteomes" id="UP001180737">
    <property type="component" value="Unassembled WGS sequence"/>
</dbReference>
<feature type="region of interest" description="Disordered" evidence="1">
    <location>
        <begin position="457"/>
        <end position="511"/>
    </location>
</feature>
<feature type="compositionally biased region" description="Basic and acidic residues" evidence="1">
    <location>
        <begin position="475"/>
        <end position="495"/>
    </location>
</feature>
<dbReference type="SUPFAM" id="SSF56112">
    <property type="entry name" value="Protein kinase-like (PK-like)"/>
    <property type="match status" value="1"/>
</dbReference>
<comment type="caution">
    <text evidence="3">The sequence shown here is derived from an EMBL/GenBank/DDBJ whole genome shotgun (WGS) entry which is preliminary data.</text>
</comment>
<name>A0ABU2YTY2_9ACTN</name>
<keyword evidence="4" id="KW-1185">Reference proteome</keyword>
<dbReference type="EMBL" id="JAVRFJ010000006">
    <property type="protein sequence ID" value="MDT0567721.1"/>
    <property type="molecule type" value="Genomic_DNA"/>
</dbReference>
<protein>
    <recommendedName>
        <fullName evidence="2">Protein kinase domain-containing protein</fullName>
    </recommendedName>
</protein>
<dbReference type="RefSeq" id="WP_033528453.1">
    <property type="nucleotide sequence ID" value="NZ_JAVRFJ010000006.1"/>
</dbReference>
<feature type="compositionally biased region" description="Low complexity" evidence="1">
    <location>
        <begin position="461"/>
        <end position="474"/>
    </location>
</feature>
<gene>
    <name evidence="3" type="ORF">RM704_09600</name>
</gene>
<accession>A0ABU2YTY2</accession>
<proteinExistence type="predicted"/>
<evidence type="ECO:0000313" key="4">
    <source>
        <dbReference type="Proteomes" id="UP001180737"/>
    </source>
</evidence>
<reference evidence="3" key="1">
    <citation type="submission" date="2024-05" db="EMBL/GenBank/DDBJ databases">
        <title>30 novel species of actinomycetes from the DSMZ collection.</title>
        <authorList>
            <person name="Nouioui I."/>
        </authorList>
    </citation>
    <scope>NUCLEOTIDE SEQUENCE</scope>
    <source>
        <strain evidence="3">DSM 3412</strain>
    </source>
</reference>
<evidence type="ECO:0000256" key="1">
    <source>
        <dbReference type="SAM" id="MobiDB-lite"/>
    </source>
</evidence>